<dbReference type="Proteomes" id="UP000789396">
    <property type="component" value="Unassembled WGS sequence"/>
</dbReference>
<feature type="non-terminal residue" evidence="1">
    <location>
        <position position="61"/>
    </location>
</feature>
<name>A0A9N9ETN6_9GLOM</name>
<accession>A0A9N9ETN6</accession>
<keyword evidence="2" id="KW-1185">Reference proteome</keyword>
<dbReference type="EMBL" id="CAJVPZ010018702">
    <property type="protein sequence ID" value="CAG8689754.1"/>
    <property type="molecule type" value="Genomic_DNA"/>
</dbReference>
<evidence type="ECO:0000313" key="2">
    <source>
        <dbReference type="Proteomes" id="UP000789396"/>
    </source>
</evidence>
<dbReference type="AlphaFoldDB" id="A0A9N9ETN6"/>
<dbReference type="OrthoDB" id="2340858at2759"/>
<protein>
    <submittedName>
        <fullName evidence="1">17145_t:CDS:1</fullName>
    </submittedName>
</protein>
<gene>
    <name evidence="1" type="ORF">RFULGI_LOCUS9947</name>
</gene>
<reference evidence="1" key="1">
    <citation type="submission" date="2021-06" db="EMBL/GenBank/DDBJ databases">
        <authorList>
            <person name="Kallberg Y."/>
            <person name="Tangrot J."/>
            <person name="Rosling A."/>
        </authorList>
    </citation>
    <scope>NUCLEOTIDE SEQUENCE</scope>
    <source>
        <strain evidence="1">IN212</strain>
    </source>
</reference>
<proteinExistence type="predicted"/>
<comment type="caution">
    <text evidence="1">The sequence shown here is derived from an EMBL/GenBank/DDBJ whole genome shotgun (WGS) entry which is preliminary data.</text>
</comment>
<sequence>MPEKTRMIFNEINEIKDEVYCQPKNQNFSSIDAIIAPNVLFQITVFCVYPIKLNGLKQLYD</sequence>
<evidence type="ECO:0000313" key="1">
    <source>
        <dbReference type="EMBL" id="CAG8689754.1"/>
    </source>
</evidence>
<organism evidence="1 2">
    <name type="scientific">Racocetra fulgida</name>
    <dbReference type="NCBI Taxonomy" id="60492"/>
    <lineage>
        <taxon>Eukaryota</taxon>
        <taxon>Fungi</taxon>
        <taxon>Fungi incertae sedis</taxon>
        <taxon>Mucoromycota</taxon>
        <taxon>Glomeromycotina</taxon>
        <taxon>Glomeromycetes</taxon>
        <taxon>Diversisporales</taxon>
        <taxon>Gigasporaceae</taxon>
        <taxon>Racocetra</taxon>
    </lineage>
</organism>